<protein>
    <submittedName>
        <fullName evidence="1">Uncharacterized protein</fullName>
    </submittedName>
</protein>
<proteinExistence type="predicted"/>
<sequence>MMINSKFQERPKVKSELTIKLTSLVSKDNVPIGSLAKTLNIQPPPPGLRTDLKAPPYQAICRQQLDAFLGFSPQEEAQFTVVTTISISLFESIRLPNHAEICILAHWLRMFSQLKILHLQDIKTQESTFSSILVQIPRCNPNIRTIIINSVPHDISSNGIRSPCTTPREAITSLQDVVDDVLEIIFQDLPNSGLISLSMVCRRFQLLAIPIFLERHRILPPYTTLILEPSNFLHYNEFDRDALSGLLVSVFIKTVDQLHCVIPYTDYSYFAAFHLLRLRNFISHLDHCKNITIEFDTHFEPFKYHYTYPRVLSQRWGAVCADLFKAALASGCESLKISGGLPSSPVLPTDDDLTRRILKTLARSTGIDAFRTHESPLFKACNLRNPRSNNAQKRSKPHGGALKTLSLHSRMVFGEFLLPQLNPLLRSQASITDFNFTVVQGFSLAHLAGTLPSLTSFCILGDTLPIGLEDFLRSVPQLRHIQIASGISTSSIKPGLSLPNLETFSVSSSFIPYFLSTDCGLPKLSKITLLLAPARLIPYAPPPNLAEFVSDRLSGYSNAIHLELQLRLKKPPGHFAPPEFDAKAVVKSIYPFWHDHRGLTTFSIHEIDFASGTISNIVKLLDALPCLLHVHVWSDKSLPEEVVPGNPHYELLRTIGNKFPSLSTLELNGKAFSSYAPTARDRPQTDVI</sequence>
<dbReference type="EMBL" id="ML208309">
    <property type="protein sequence ID" value="TFK70695.1"/>
    <property type="molecule type" value="Genomic_DNA"/>
</dbReference>
<evidence type="ECO:0000313" key="2">
    <source>
        <dbReference type="Proteomes" id="UP000308600"/>
    </source>
</evidence>
<organism evidence="1 2">
    <name type="scientific">Pluteus cervinus</name>
    <dbReference type="NCBI Taxonomy" id="181527"/>
    <lineage>
        <taxon>Eukaryota</taxon>
        <taxon>Fungi</taxon>
        <taxon>Dikarya</taxon>
        <taxon>Basidiomycota</taxon>
        <taxon>Agaricomycotina</taxon>
        <taxon>Agaricomycetes</taxon>
        <taxon>Agaricomycetidae</taxon>
        <taxon>Agaricales</taxon>
        <taxon>Pluteineae</taxon>
        <taxon>Pluteaceae</taxon>
        <taxon>Pluteus</taxon>
    </lineage>
</organism>
<keyword evidence="2" id="KW-1185">Reference proteome</keyword>
<name>A0ACD3AY86_9AGAR</name>
<reference evidence="1 2" key="1">
    <citation type="journal article" date="2019" name="Nat. Ecol. Evol.">
        <title>Megaphylogeny resolves global patterns of mushroom evolution.</title>
        <authorList>
            <person name="Varga T."/>
            <person name="Krizsan K."/>
            <person name="Foldi C."/>
            <person name="Dima B."/>
            <person name="Sanchez-Garcia M."/>
            <person name="Sanchez-Ramirez S."/>
            <person name="Szollosi G.J."/>
            <person name="Szarkandi J.G."/>
            <person name="Papp V."/>
            <person name="Albert L."/>
            <person name="Andreopoulos W."/>
            <person name="Angelini C."/>
            <person name="Antonin V."/>
            <person name="Barry K.W."/>
            <person name="Bougher N.L."/>
            <person name="Buchanan P."/>
            <person name="Buyck B."/>
            <person name="Bense V."/>
            <person name="Catcheside P."/>
            <person name="Chovatia M."/>
            <person name="Cooper J."/>
            <person name="Damon W."/>
            <person name="Desjardin D."/>
            <person name="Finy P."/>
            <person name="Geml J."/>
            <person name="Haridas S."/>
            <person name="Hughes K."/>
            <person name="Justo A."/>
            <person name="Karasinski D."/>
            <person name="Kautmanova I."/>
            <person name="Kiss B."/>
            <person name="Kocsube S."/>
            <person name="Kotiranta H."/>
            <person name="LaButti K.M."/>
            <person name="Lechner B.E."/>
            <person name="Liimatainen K."/>
            <person name="Lipzen A."/>
            <person name="Lukacs Z."/>
            <person name="Mihaltcheva S."/>
            <person name="Morgado L.N."/>
            <person name="Niskanen T."/>
            <person name="Noordeloos M.E."/>
            <person name="Ohm R.A."/>
            <person name="Ortiz-Santana B."/>
            <person name="Ovrebo C."/>
            <person name="Racz N."/>
            <person name="Riley R."/>
            <person name="Savchenko A."/>
            <person name="Shiryaev A."/>
            <person name="Soop K."/>
            <person name="Spirin V."/>
            <person name="Szebenyi C."/>
            <person name="Tomsovsky M."/>
            <person name="Tulloss R.E."/>
            <person name="Uehling J."/>
            <person name="Grigoriev I.V."/>
            <person name="Vagvolgyi C."/>
            <person name="Papp T."/>
            <person name="Martin F.M."/>
            <person name="Miettinen O."/>
            <person name="Hibbett D.S."/>
            <person name="Nagy L.G."/>
        </authorList>
    </citation>
    <scope>NUCLEOTIDE SEQUENCE [LARGE SCALE GENOMIC DNA]</scope>
    <source>
        <strain evidence="1 2">NL-1719</strain>
    </source>
</reference>
<evidence type="ECO:0000313" key="1">
    <source>
        <dbReference type="EMBL" id="TFK70695.1"/>
    </source>
</evidence>
<dbReference type="Proteomes" id="UP000308600">
    <property type="component" value="Unassembled WGS sequence"/>
</dbReference>
<accession>A0ACD3AY86</accession>
<gene>
    <name evidence="1" type="ORF">BDN72DRAFT_838640</name>
</gene>